<keyword evidence="2" id="KW-1185">Reference proteome</keyword>
<evidence type="ECO:0000313" key="1">
    <source>
        <dbReference type="EMBL" id="MBC1374197.1"/>
    </source>
</evidence>
<comment type="caution">
    <text evidence="1">The sequence shown here is derived from an EMBL/GenBank/DDBJ whole genome shotgun (WGS) entry which is preliminary data.</text>
</comment>
<reference evidence="1 2" key="1">
    <citation type="submission" date="2020-03" db="EMBL/GenBank/DDBJ databases">
        <title>Soil Listeria distribution.</title>
        <authorList>
            <person name="Liao J."/>
            <person name="Wiedmann M."/>
        </authorList>
    </citation>
    <scope>NUCLEOTIDE SEQUENCE [LARGE SCALE GENOMIC DNA]</scope>
    <source>
        <strain evidence="1 2">FSL L7-1699</strain>
    </source>
</reference>
<accession>A0ABR6SIX8</accession>
<evidence type="ECO:0000313" key="2">
    <source>
        <dbReference type="Proteomes" id="UP000518829"/>
    </source>
</evidence>
<sequence>MSNIYYVKREFIKDLDGAVFDKLRGKLKEMSEDGRAVIVNKNIPSSNYKVYEKNINFVKYFC</sequence>
<proteinExistence type="predicted"/>
<name>A0ABR6SIX8_9LIST</name>
<dbReference type="RefSeq" id="WP_185318751.1">
    <property type="nucleotide sequence ID" value="NZ_JAARPH010000001.1"/>
</dbReference>
<dbReference type="EMBL" id="JAARPH010000001">
    <property type="protein sequence ID" value="MBC1374197.1"/>
    <property type="molecule type" value="Genomic_DNA"/>
</dbReference>
<gene>
    <name evidence="1" type="ORF">HB839_01515</name>
</gene>
<protein>
    <submittedName>
        <fullName evidence="1">Uncharacterized protein</fullName>
    </submittedName>
</protein>
<dbReference type="Proteomes" id="UP000518829">
    <property type="component" value="Unassembled WGS sequence"/>
</dbReference>
<organism evidence="1 2">
    <name type="scientific">Listeria farberi</name>
    <dbReference type="NCBI Taxonomy" id="2713500"/>
    <lineage>
        <taxon>Bacteria</taxon>
        <taxon>Bacillati</taxon>
        <taxon>Bacillota</taxon>
        <taxon>Bacilli</taxon>
        <taxon>Bacillales</taxon>
        <taxon>Listeriaceae</taxon>
        <taxon>Listeria</taxon>
    </lineage>
</organism>